<proteinExistence type="predicted"/>
<comment type="caution">
    <text evidence="1">The sequence shown here is derived from an EMBL/GenBank/DDBJ whole genome shotgun (WGS) entry which is preliminary data.</text>
</comment>
<protein>
    <submittedName>
        <fullName evidence="1">Uncharacterized protein</fullName>
    </submittedName>
</protein>
<keyword evidence="2" id="KW-1185">Reference proteome</keyword>
<evidence type="ECO:0000313" key="1">
    <source>
        <dbReference type="EMBL" id="MDV6262131.1"/>
    </source>
</evidence>
<reference evidence="1 2" key="1">
    <citation type="submission" date="2023-10" db="EMBL/GenBank/DDBJ databases">
        <title>Development of a sustainable strategy for remediation of hydrocarbon-contaminated territories based on the waste exchange concept.</title>
        <authorList>
            <person name="Krivoruchko A."/>
        </authorList>
    </citation>
    <scope>NUCLEOTIDE SEQUENCE [LARGE SCALE GENOMIC DNA]</scope>
    <source>
        <strain evidence="1 2">IEGM 1323</strain>
    </source>
</reference>
<dbReference type="EMBL" id="JAWLJX010000003">
    <property type="protein sequence ID" value="MDV6262131.1"/>
    <property type="molecule type" value="Genomic_DNA"/>
</dbReference>
<dbReference type="RefSeq" id="WP_317564595.1">
    <property type="nucleotide sequence ID" value="NZ_JAWLJX010000003.1"/>
</dbReference>
<name>A0ABU4BD39_9NOCA</name>
<evidence type="ECO:0000313" key="2">
    <source>
        <dbReference type="Proteomes" id="UP001185755"/>
    </source>
</evidence>
<dbReference type="Proteomes" id="UP001185755">
    <property type="component" value="Unassembled WGS sequence"/>
</dbReference>
<sequence>MSAQSFEPTREQLAAVFEYAGLDIEPARLEEKFEVYRSTLELIRKASVTGIGETVPAAAFKASWI</sequence>
<gene>
    <name evidence="1" type="ORF">R3P96_12345</name>
</gene>
<organism evidence="1 2">
    <name type="scientific">Rhodococcoides yunnanense</name>
    <dbReference type="NCBI Taxonomy" id="278209"/>
    <lineage>
        <taxon>Bacteria</taxon>
        <taxon>Bacillati</taxon>
        <taxon>Actinomycetota</taxon>
        <taxon>Actinomycetes</taxon>
        <taxon>Mycobacteriales</taxon>
        <taxon>Nocardiaceae</taxon>
        <taxon>Rhodococcoides</taxon>
    </lineage>
</organism>
<accession>A0ABU4BD39</accession>